<sequence length="273" mass="31558">MKYLITIVSCVLIIYLISSCRSTKKLQTAISKKDTQLVISPTPVKTDSLKNAFDILKSLEKNRINFTTFSAKIKVQYEDYKGKQPDFNAFVRLYKDSVLWVSINATFLSIEAFRILITKDTIIILNKLNKQVEYHPFNYIEDIAHIPLTFATLQDLIIGNPIYVSDSIVSYRQTENHVLLGTVSEFFKNLLTISADNNLLERSKLDDIDVGQNRTADLSYGEYEKNNGFYFATYREITVAEKTKVDINLNFKQYDFNKELSFPFSIPRNYKTK</sequence>
<organism evidence="1 2">
    <name type="scientific">Ginsengibacter hankyongi</name>
    <dbReference type="NCBI Taxonomy" id="2607284"/>
    <lineage>
        <taxon>Bacteria</taxon>
        <taxon>Pseudomonadati</taxon>
        <taxon>Bacteroidota</taxon>
        <taxon>Chitinophagia</taxon>
        <taxon>Chitinophagales</taxon>
        <taxon>Chitinophagaceae</taxon>
        <taxon>Ginsengibacter</taxon>
    </lineage>
</organism>
<dbReference type="PROSITE" id="PS51257">
    <property type="entry name" value="PROKAR_LIPOPROTEIN"/>
    <property type="match status" value="1"/>
</dbReference>
<accession>A0A5J5IKQ2</accession>
<dbReference type="Pfam" id="PF14125">
    <property type="entry name" value="DUF4292"/>
    <property type="match status" value="1"/>
</dbReference>
<comment type="caution">
    <text evidence="1">The sequence shown here is derived from an EMBL/GenBank/DDBJ whole genome shotgun (WGS) entry which is preliminary data.</text>
</comment>
<gene>
    <name evidence="1" type="ORF">FW778_06170</name>
</gene>
<proteinExistence type="predicted"/>
<reference evidence="1 2" key="1">
    <citation type="submission" date="2019-09" db="EMBL/GenBank/DDBJ databases">
        <title>Draft genome sequence of Ginsengibacter sp. BR5-29.</title>
        <authorList>
            <person name="Im W.-T."/>
        </authorList>
    </citation>
    <scope>NUCLEOTIDE SEQUENCE [LARGE SCALE GENOMIC DNA]</scope>
    <source>
        <strain evidence="1 2">BR5-29</strain>
    </source>
</reference>
<evidence type="ECO:0000313" key="1">
    <source>
        <dbReference type="EMBL" id="KAA9041606.1"/>
    </source>
</evidence>
<dbReference type="AlphaFoldDB" id="A0A5J5IKQ2"/>
<dbReference type="InterPro" id="IPR025634">
    <property type="entry name" value="DUF4292"/>
</dbReference>
<evidence type="ECO:0000313" key="2">
    <source>
        <dbReference type="Proteomes" id="UP000326903"/>
    </source>
</evidence>
<protein>
    <submittedName>
        <fullName evidence="1">DUF4292 domain-containing protein</fullName>
    </submittedName>
</protein>
<keyword evidence="2" id="KW-1185">Reference proteome</keyword>
<dbReference type="RefSeq" id="WP_150413726.1">
    <property type="nucleotide sequence ID" value="NZ_VYQF01000001.1"/>
</dbReference>
<dbReference type="Proteomes" id="UP000326903">
    <property type="component" value="Unassembled WGS sequence"/>
</dbReference>
<dbReference type="EMBL" id="VYQF01000001">
    <property type="protein sequence ID" value="KAA9041606.1"/>
    <property type="molecule type" value="Genomic_DNA"/>
</dbReference>
<name>A0A5J5IKQ2_9BACT</name>